<name>A0A7S9KY57_9SPHI</name>
<dbReference type="GO" id="GO:0005975">
    <property type="term" value="P:carbohydrate metabolic process"/>
    <property type="evidence" value="ECO:0007669"/>
    <property type="project" value="InterPro"/>
</dbReference>
<feature type="chain" id="PRO_5032764659" evidence="1">
    <location>
        <begin position="22"/>
        <end position="758"/>
    </location>
</feature>
<dbReference type="Proteomes" id="UP000594759">
    <property type="component" value="Chromosome"/>
</dbReference>
<dbReference type="InterPro" id="IPR054363">
    <property type="entry name" value="GH95_cat"/>
</dbReference>
<dbReference type="InterPro" id="IPR049053">
    <property type="entry name" value="AFCA-like_C"/>
</dbReference>
<keyword evidence="1" id="KW-0732">Signal</keyword>
<evidence type="ECO:0000313" key="4">
    <source>
        <dbReference type="EMBL" id="QPH38986.1"/>
    </source>
</evidence>
<dbReference type="RefSeq" id="WP_196098461.1">
    <property type="nucleotide sequence ID" value="NZ_CP064939.1"/>
</dbReference>
<dbReference type="KEGG" id="pex:IZT61_18270"/>
<dbReference type="InterPro" id="IPR008928">
    <property type="entry name" value="6-hairpin_glycosidase_sf"/>
</dbReference>
<dbReference type="GO" id="GO:0004560">
    <property type="term" value="F:alpha-L-fucosidase activity"/>
    <property type="evidence" value="ECO:0007669"/>
    <property type="project" value="TreeGrafter"/>
</dbReference>
<sequence length="758" mass="85985">MKKTAGTLLIFLLLTSFYGAAQVPITKVDWEAFMAKQALKWDNISTDYYSGVILGNGLLGTNIYKKSDSAIRFDIGRSDVVDQRGDLYPNLGNLYTKARLPIGYFSVKTSGKIIGADITLDIYNAEAKGTISTSKGQIKFSALVPATQNVIRIVLDATDGEPSVILNWNPGRSISPRLLQSYPTDKPADFPDNPPVKKTMQNGFQIYNQPLLNKGGYATAYKIAGTKNHSEVLVSVGYDGHNTLNENEEAVNSIKQFEKDNNAIASHKNWWHNYYKRSFVALPDKRMENFYWIQLYKLASVTRADKPMVDLVGPWTAPTPWPAIWWNLNTQLTYSPIFTANQLELGQSLFKTLQQNKQNLIDNVPQKWRYNSAAIGRSSSYDLVSPITEEHIKSGHFEPSNLVWTMFYYYQCYAYSKDERVLKDEVFPLLKRSTNFLIHLLTKDENGKYHFPMSHSPEYKDAEDANYTLASLHWALETLVKTNAQLHLGDPDVDKWNEILKNLTPYPIGESGFLIGKDVPLNSSHRHYSHLLMVYPYYLVNWEQKNNRDLIERSLHNWLSQKGAHAGYSFTGSSSIYSSMGNGDKAYESLNTLFDKYMQPNTLYKESGPVIETPLAAAASIQEMLLQSWGNKIRVFPAIPSSWKNITFKQWRAEGAFLIDADRQNDHTTFIQIESLAGGSCVLVTDMDNFSITSNKRKSFDYITTTEGGKTIIRIDSMAPTEVIQVRAKDYPQKTSAKVDYSLYENWSWGIQKNSKSK</sequence>
<dbReference type="PANTHER" id="PTHR31084">
    <property type="entry name" value="ALPHA-L-FUCOSIDASE 2"/>
    <property type="match status" value="1"/>
</dbReference>
<dbReference type="InterPro" id="IPR012341">
    <property type="entry name" value="6hp_glycosidase-like_sf"/>
</dbReference>
<gene>
    <name evidence="4" type="ORF">IZT61_18270</name>
</gene>
<keyword evidence="5" id="KW-1185">Reference proteome</keyword>
<evidence type="ECO:0000256" key="1">
    <source>
        <dbReference type="SAM" id="SignalP"/>
    </source>
</evidence>
<reference evidence="4 5" key="1">
    <citation type="submission" date="2020-11" db="EMBL/GenBank/DDBJ databases">
        <title>Pedobacter endophytica, an endophytic bacteria isolated form Carex pumila.</title>
        <authorList>
            <person name="Peng Y."/>
            <person name="Jiang L."/>
            <person name="Lee J."/>
        </authorList>
    </citation>
    <scope>NUCLEOTIDE SEQUENCE [LARGE SCALE GENOMIC DNA]</scope>
    <source>
        <strain evidence="4 5">JBR3-12</strain>
    </source>
</reference>
<dbReference type="SUPFAM" id="SSF48208">
    <property type="entry name" value="Six-hairpin glycosidases"/>
    <property type="match status" value="1"/>
</dbReference>
<evidence type="ECO:0000313" key="5">
    <source>
        <dbReference type="Proteomes" id="UP000594759"/>
    </source>
</evidence>
<protein>
    <submittedName>
        <fullName evidence="4">Alpha-L-fucosidase</fullName>
    </submittedName>
</protein>
<dbReference type="Gene3D" id="1.50.10.10">
    <property type="match status" value="1"/>
</dbReference>
<proteinExistence type="predicted"/>
<evidence type="ECO:0000259" key="3">
    <source>
        <dbReference type="Pfam" id="PF22124"/>
    </source>
</evidence>
<accession>A0A7S9KY57</accession>
<evidence type="ECO:0000259" key="2">
    <source>
        <dbReference type="Pfam" id="PF21307"/>
    </source>
</evidence>
<dbReference type="PANTHER" id="PTHR31084:SF0">
    <property type="entry name" value="ALPHA-L-FUCOSIDASE 2"/>
    <property type="match status" value="1"/>
</dbReference>
<organism evidence="4 5">
    <name type="scientific">Pedobacter endophyticus</name>
    <dbReference type="NCBI Taxonomy" id="2789740"/>
    <lineage>
        <taxon>Bacteria</taxon>
        <taxon>Pseudomonadati</taxon>
        <taxon>Bacteroidota</taxon>
        <taxon>Sphingobacteriia</taxon>
        <taxon>Sphingobacteriales</taxon>
        <taxon>Sphingobacteriaceae</taxon>
        <taxon>Pedobacter</taxon>
    </lineage>
</organism>
<dbReference type="Pfam" id="PF21307">
    <property type="entry name" value="Glyco_hydro_95_C"/>
    <property type="match status" value="1"/>
</dbReference>
<feature type="domain" description="Alpha fucosidase A-like C-terminal" evidence="2">
    <location>
        <begin position="627"/>
        <end position="698"/>
    </location>
</feature>
<dbReference type="Pfam" id="PF22124">
    <property type="entry name" value="Glyco_hydro_95_cat"/>
    <property type="match status" value="1"/>
</dbReference>
<dbReference type="EMBL" id="CP064939">
    <property type="protein sequence ID" value="QPH38986.1"/>
    <property type="molecule type" value="Genomic_DNA"/>
</dbReference>
<feature type="domain" description="Glycosyl hydrolase family 95 catalytic" evidence="3">
    <location>
        <begin position="295"/>
        <end position="625"/>
    </location>
</feature>
<feature type="signal peptide" evidence="1">
    <location>
        <begin position="1"/>
        <end position="21"/>
    </location>
</feature>
<dbReference type="AlphaFoldDB" id="A0A7S9KY57"/>